<dbReference type="PANTHER" id="PTHR31900:SF34">
    <property type="entry name" value="EMB|CAB62440.1-RELATED"/>
    <property type="match status" value="1"/>
</dbReference>
<dbReference type="Pfam" id="PF08387">
    <property type="entry name" value="FBD"/>
    <property type="match status" value="1"/>
</dbReference>
<dbReference type="InterPro" id="IPR006566">
    <property type="entry name" value="FBD"/>
</dbReference>
<organism evidence="2 3">
    <name type="scientific">Arabis alpina</name>
    <name type="common">Alpine rock-cress</name>
    <dbReference type="NCBI Taxonomy" id="50452"/>
    <lineage>
        <taxon>Eukaryota</taxon>
        <taxon>Viridiplantae</taxon>
        <taxon>Streptophyta</taxon>
        <taxon>Embryophyta</taxon>
        <taxon>Tracheophyta</taxon>
        <taxon>Spermatophyta</taxon>
        <taxon>Magnoliopsida</taxon>
        <taxon>eudicotyledons</taxon>
        <taxon>Gunneridae</taxon>
        <taxon>Pentapetalae</taxon>
        <taxon>rosids</taxon>
        <taxon>malvids</taxon>
        <taxon>Brassicales</taxon>
        <taxon>Brassicaceae</taxon>
        <taxon>Arabideae</taxon>
        <taxon>Arabis</taxon>
    </lineage>
</organism>
<accession>A0A087HS74</accession>
<dbReference type="OrthoDB" id="612216at2759"/>
<dbReference type="Pfam" id="PF24758">
    <property type="entry name" value="LRR_At5g56370"/>
    <property type="match status" value="1"/>
</dbReference>
<dbReference type="SMART" id="SM00579">
    <property type="entry name" value="FBD"/>
    <property type="match status" value="1"/>
</dbReference>
<reference evidence="3" key="1">
    <citation type="journal article" date="2015" name="Nat. Plants">
        <title>Genome expansion of Arabis alpina linked with retrotransposition and reduced symmetric DNA methylation.</title>
        <authorList>
            <person name="Willing E.M."/>
            <person name="Rawat V."/>
            <person name="Mandakova T."/>
            <person name="Maumus F."/>
            <person name="James G.V."/>
            <person name="Nordstroem K.J."/>
            <person name="Becker C."/>
            <person name="Warthmann N."/>
            <person name="Chica C."/>
            <person name="Szarzynska B."/>
            <person name="Zytnicki M."/>
            <person name="Albani M.C."/>
            <person name="Kiefer C."/>
            <person name="Bergonzi S."/>
            <person name="Castaings L."/>
            <person name="Mateos J.L."/>
            <person name="Berns M.C."/>
            <person name="Bujdoso N."/>
            <person name="Piofczyk T."/>
            <person name="de Lorenzo L."/>
            <person name="Barrero-Sicilia C."/>
            <person name="Mateos I."/>
            <person name="Piednoel M."/>
            <person name="Hagmann J."/>
            <person name="Chen-Min-Tao R."/>
            <person name="Iglesias-Fernandez R."/>
            <person name="Schuster S.C."/>
            <person name="Alonso-Blanco C."/>
            <person name="Roudier F."/>
            <person name="Carbonero P."/>
            <person name="Paz-Ares J."/>
            <person name="Davis S.J."/>
            <person name="Pecinka A."/>
            <person name="Quesneville H."/>
            <person name="Colot V."/>
            <person name="Lysak M.A."/>
            <person name="Weigel D."/>
            <person name="Coupland G."/>
            <person name="Schneeberger K."/>
        </authorList>
    </citation>
    <scope>NUCLEOTIDE SEQUENCE [LARGE SCALE GENOMIC DNA]</scope>
    <source>
        <strain evidence="3">cv. Pajares</strain>
    </source>
</reference>
<dbReference type="EMBL" id="CM002869">
    <property type="protein sequence ID" value="KFK44976.1"/>
    <property type="molecule type" value="Genomic_DNA"/>
</dbReference>
<name>A0A087HS74_ARAAL</name>
<dbReference type="Pfam" id="PF00646">
    <property type="entry name" value="F-box"/>
    <property type="match status" value="1"/>
</dbReference>
<dbReference type="SUPFAM" id="SSF52047">
    <property type="entry name" value="RNI-like"/>
    <property type="match status" value="1"/>
</dbReference>
<protein>
    <recommendedName>
        <fullName evidence="1">F-box domain-containing protein</fullName>
    </recommendedName>
</protein>
<dbReference type="SUPFAM" id="SSF81383">
    <property type="entry name" value="F-box domain"/>
    <property type="match status" value="1"/>
</dbReference>
<gene>
    <name evidence="2" type="ordered locus">AALP_Aa1g328100</name>
</gene>
<dbReference type="PROSITE" id="PS50181">
    <property type="entry name" value="FBOX"/>
    <property type="match status" value="1"/>
</dbReference>
<keyword evidence="3" id="KW-1185">Reference proteome</keyword>
<dbReference type="InterPro" id="IPR032675">
    <property type="entry name" value="LRR_dom_sf"/>
</dbReference>
<dbReference type="InterPro" id="IPR055411">
    <property type="entry name" value="LRR_FXL15/At3g58940/PEG3-like"/>
</dbReference>
<evidence type="ECO:0000313" key="2">
    <source>
        <dbReference type="EMBL" id="KFK44976.1"/>
    </source>
</evidence>
<evidence type="ECO:0000259" key="1">
    <source>
        <dbReference type="PROSITE" id="PS50181"/>
    </source>
</evidence>
<dbReference type="InterPro" id="IPR050232">
    <property type="entry name" value="FBL13/AtMIF1-like"/>
</dbReference>
<dbReference type="Gene3D" id="1.20.1280.50">
    <property type="match status" value="1"/>
</dbReference>
<dbReference type="InterPro" id="IPR001810">
    <property type="entry name" value="F-box_dom"/>
</dbReference>
<dbReference type="AlphaFoldDB" id="A0A087HS74"/>
<dbReference type="Proteomes" id="UP000029120">
    <property type="component" value="Chromosome 1"/>
</dbReference>
<sequence length="423" mass="47542">MEDNISQLPDALLLRILSLLPAKDVVATLVLSKRWQPLWSLVPKLVYDDSYQNIEYGRFSCFVYISLIFHEAPVLESLRFILGGNSGAVDVGAWTRTAVIRCVRELIIEMDCSSSTTPVILPKSLYTGCSILVALKLKNVILADVSSLVSFPSLKTLSFVSVKYPNDEFFKRLLSNCPVLEDLVVERNPPGDNVTIFNIIVPSLKSLFLRNSQNSVVDDSHGFVIDAPSLECFDIVDYNGGFCVFENNMPNIVKANVDVTHSHSGKILSCITSVKRLNLCLRTAKDEYPVGSILCYLLYLEICTCETEWLNLLLCLLKDSPKLRVLKLGQRHTLQDIDPRPCWIEPKSVPECLSSSLETLEWVEYNGGEEEEKELATFILRSGKCLKKVTISSNSTDLNKKLEMLKDLSLSFRRSPTCQLVFR</sequence>
<evidence type="ECO:0000313" key="3">
    <source>
        <dbReference type="Proteomes" id="UP000029120"/>
    </source>
</evidence>
<dbReference type="Gene3D" id="3.80.10.10">
    <property type="entry name" value="Ribonuclease Inhibitor"/>
    <property type="match status" value="1"/>
</dbReference>
<dbReference type="Gramene" id="KFK44976">
    <property type="protein sequence ID" value="KFK44976"/>
    <property type="gene ID" value="AALP_AA1G328100"/>
</dbReference>
<proteinExistence type="predicted"/>
<dbReference type="InterPro" id="IPR036047">
    <property type="entry name" value="F-box-like_dom_sf"/>
</dbReference>
<dbReference type="OMA" id="NEMPNIA"/>
<dbReference type="PANTHER" id="PTHR31900">
    <property type="entry name" value="F-BOX/RNI SUPERFAMILY PROTEIN-RELATED"/>
    <property type="match status" value="1"/>
</dbReference>
<feature type="domain" description="F-box" evidence="1">
    <location>
        <begin position="2"/>
        <end position="54"/>
    </location>
</feature>